<evidence type="ECO:0000256" key="5">
    <source>
        <dbReference type="ARBA" id="ARBA00023002"/>
    </source>
</evidence>
<evidence type="ECO:0000313" key="8">
    <source>
        <dbReference type="Proteomes" id="UP000076420"/>
    </source>
</evidence>
<keyword evidence="6" id="KW-0472">Membrane</keyword>
<comment type="cofactor">
    <cofactor evidence="1">
        <name>Zn(2+)</name>
        <dbReference type="ChEBI" id="CHEBI:29105"/>
    </cofactor>
</comment>
<dbReference type="STRING" id="6526.A0A2C9KKA9"/>
<dbReference type="Gene3D" id="3.90.180.10">
    <property type="entry name" value="Medium-chain alcohol dehydrogenases, catalytic domain"/>
    <property type="match status" value="1"/>
</dbReference>
<dbReference type="KEGG" id="bgt:106074810"/>
<dbReference type="VEuPathDB" id="VectorBase:BGLB020679"/>
<reference evidence="7" key="1">
    <citation type="submission" date="2020-05" db="UniProtKB">
        <authorList>
            <consortium name="EnsemblMetazoa"/>
        </authorList>
    </citation>
    <scope>IDENTIFICATION</scope>
    <source>
        <strain evidence="7">BB02</strain>
    </source>
</reference>
<keyword evidence="6" id="KW-1133">Transmembrane helix</keyword>
<evidence type="ECO:0000256" key="4">
    <source>
        <dbReference type="ARBA" id="ARBA00022833"/>
    </source>
</evidence>
<comment type="similarity">
    <text evidence="2">Belongs to the zinc-containing alcohol dehydrogenase family.</text>
</comment>
<evidence type="ECO:0000256" key="6">
    <source>
        <dbReference type="SAM" id="Phobius"/>
    </source>
</evidence>
<evidence type="ECO:0000313" key="7">
    <source>
        <dbReference type="EnsemblMetazoa" id="BGLB020679-PA"/>
    </source>
</evidence>
<evidence type="ECO:0000256" key="2">
    <source>
        <dbReference type="ARBA" id="ARBA00008072"/>
    </source>
</evidence>
<sequence>MTQERMCLTLVPRARPSPFLVVLRLAVNYALISVWFFLLKRGQLSLECVQFLKDQIIFLLFSCRQCTRPTGKVVLVGLGKDTVEVPLVSAILKQLDILGMVRFSNNYDTAIEAISSGKINVKRLITHRYSLNEAVAAFNAALNREGAKIIIDCNKATD</sequence>
<dbReference type="Proteomes" id="UP000076420">
    <property type="component" value="Unassembled WGS sequence"/>
</dbReference>
<keyword evidence="6" id="KW-0812">Transmembrane</keyword>
<organism evidence="7 8">
    <name type="scientific">Biomphalaria glabrata</name>
    <name type="common">Bloodfluke planorb</name>
    <name type="synonym">Freshwater snail</name>
    <dbReference type="NCBI Taxonomy" id="6526"/>
    <lineage>
        <taxon>Eukaryota</taxon>
        <taxon>Metazoa</taxon>
        <taxon>Spiralia</taxon>
        <taxon>Lophotrochozoa</taxon>
        <taxon>Mollusca</taxon>
        <taxon>Gastropoda</taxon>
        <taxon>Heterobranchia</taxon>
        <taxon>Euthyneura</taxon>
        <taxon>Panpulmonata</taxon>
        <taxon>Hygrophila</taxon>
        <taxon>Lymnaeoidea</taxon>
        <taxon>Planorbidae</taxon>
        <taxon>Biomphalaria</taxon>
    </lineage>
</organism>
<keyword evidence="3" id="KW-0479">Metal-binding</keyword>
<name>A0A2C9KKA9_BIOGL</name>
<accession>A0A2C9KKA9</accession>
<evidence type="ECO:0008006" key="9">
    <source>
        <dbReference type="Google" id="ProtNLM"/>
    </source>
</evidence>
<evidence type="ECO:0000256" key="1">
    <source>
        <dbReference type="ARBA" id="ARBA00001947"/>
    </source>
</evidence>
<dbReference type="EnsemblMetazoa" id="BGLB020679-RA">
    <property type="protein sequence ID" value="BGLB020679-PA"/>
    <property type="gene ID" value="BGLB020679"/>
</dbReference>
<protein>
    <recommendedName>
        <fullName evidence="9">Alcohol dehydrogenase-like C-terminal domain-containing protein</fullName>
    </recommendedName>
</protein>
<dbReference type="AlphaFoldDB" id="A0A2C9KKA9"/>
<dbReference type="PANTHER" id="PTHR43161">
    <property type="entry name" value="SORBITOL DEHYDROGENASE"/>
    <property type="match status" value="1"/>
</dbReference>
<gene>
    <name evidence="7" type="primary">106074810</name>
</gene>
<keyword evidence="5" id="KW-0560">Oxidoreductase</keyword>
<dbReference type="InterPro" id="IPR036291">
    <property type="entry name" value="NAD(P)-bd_dom_sf"/>
</dbReference>
<dbReference type="GO" id="GO:0046872">
    <property type="term" value="F:metal ion binding"/>
    <property type="evidence" value="ECO:0007669"/>
    <property type="project" value="UniProtKB-KW"/>
</dbReference>
<proteinExistence type="inferred from homology"/>
<feature type="transmembrane region" description="Helical" evidence="6">
    <location>
        <begin position="21"/>
        <end position="39"/>
    </location>
</feature>
<dbReference type="Gene3D" id="3.40.50.720">
    <property type="entry name" value="NAD(P)-binding Rossmann-like Domain"/>
    <property type="match status" value="1"/>
</dbReference>
<dbReference type="VEuPathDB" id="VectorBase:BGLAX_035418"/>
<dbReference type="SUPFAM" id="SSF51735">
    <property type="entry name" value="NAD(P)-binding Rossmann-fold domains"/>
    <property type="match status" value="1"/>
</dbReference>
<dbReference type="GO" id="GO:0016491">
    <property type="term" value="F:oxidoreductase activity"/>
    <property type="evidence" value="ECO:0007669"/>
    <property type="project" value="UniProtKB-KW"/>
</dbReference>
<keyword evidence="4" id="KW-0862">Zinc</keyword>
<evidence type="ECO:0000256" key="3">
    <source>
        <dbReference type="ARBA" id="ARBA00022723"/>
    </source>
</evidence>
<dbReference type="PANTHER" id="PTHR43161:SF9">
    <property type="entry name" value="SORBITOL DEHYDROGENASE"/>
    <property type="match status" value="1"/>
</dbReference>